<dbReference type="RefSeq" id="XP_002340185.1">
    <property type="nucleotide sequence ID" value="XM_002340144.1"/>
</dbReference>
<evidence type="ECO:0000313" key="11">
    <source>
        <dbReference type="Proteomes" id="UP000001745"/>
    </source>
</evidence>
<dbReference type="eggNOG" id="KOG0157">
    <property type="taxonomic scope" value="Eukaryota"/>
</dbReference>
<dbReference type="PANTHER" id="PTHR24305:SF210">
    <property type="entry name" value="CYTOCHROME P450 MONOOXYGENASE ASQL-RELATED"/>
    <property type="match status" value="1"/>
</dbReference>
<gene>
    <name evidence="10" type="ORF">TSTA_062850</name>
</gene>
<keyword evidence="9" id="KW-0472">Membrane</keyword>
<dbReference type="Pfam" id="PF00067">
    <property type="entry name" value="p450"/>
    <property type="match status" value="1"/>
</dbReference>
<evidence type="ECO:0000256" key="8">
    <source>
        <dbReference type="PIRSR" id="PIRSR602401-1"/>
    </source>
</evidence>
<feature type="transmembrane region" description="Helical" evidence="9">
    <location>
        <begin position="225"/>
        <end position="245"/>
    </location>
</feature>
<feature type="transmembrane region" description="Helical" evidence="9">
    <location>
        <begin position="20"/>
        <end position="40"/>
    </location>
</feature>
<protein>
    <submittedName>
        <fullName evidence="10">Cytochrome P450, putative</fullName>
    </submittedName>
</protein>
<dbReference type="InterPro" id="IPR001128">
    <property type="entry name" value="Cyt_P450"/>
</dbReference>
<evidence type="ECO:0000256" key="6">
    <source>
        <dbReference type="ARBA" id="ARBA00023004"/>
    </source>
</evidence>
<comment type="cofactor">
    <cofactor evidence="1 8">
        <name>heme</name>
        <dbReference type="ChEBI" id="CHEBI:30413"/>
    </cofactor>
</comment>
<evidence type="ECO:0000313" key="10">
    <source>
        <dbReference type="EMBL" id="EED22798.1"/>
    </source>
</evidence>
<dbReference type="GO" id="GO:0005506">
    <property type="term" value="F:iron ion binding"/>
    <property type="evidence" value="ECO:0007669"/>
    <property type="project" value="InterPro"/>
</dbReference>
<evidence type="ECO:0000256" key="3">
    <source>
        <dbReference type="ARBA" id="ARBA00022617"/>
    </source>
</evidence>
<accession>B8LXY3</accession>
<evidence type="ECO:0000256" key="1">
    <source>
        <dbReference type="ARBA" id="ARBA00001971"/>
    </source>
</evidence>
<keyword evidence="11" id="KW-1185">Reference proteome</keyword>
<dbReference type="InterPro" id="IPR050121">
    <property type="entry name" value="Cytochrome_P450_monoxygenase"/>
</dbReference>
<dbReference type="PRINTS" id="PR00463">
    <property type="entry name" value="EP450I"/>
</dbReference>
<comment type="similarity">
    <text evidence="2">Belongs to the cytochrome P450 family.</text>
</comment>
<evidence type="ECO:0000256" key="4">
    <source>
        <dbReference type="ARBA" id="ARBA00022723"/>
    </source>
</evidence>
<keyword evidence="3 8" id="KW-0349">Heme</keyword>
<dbReference type="OrthoDB" id="1470350at2759"/>
<keyword evidence="9" id="KW-1133">Transmembrane helix</keyword>
<dbReference type="GO" id="GO:0004497">
    <property type="term" value="F:monooxygenase activity"/>
    <property type="evidence" value="ECO:0007669"/>
    <property type="project" value="UniProtKB-KW"/>
</dbReference>
<evidence type="ECO:0000256" key="7">
    <source>
        <dbReference type="ARBA" id="ARBA00023033"/>
    </source>
</evidence>
<dbReference type="EMBL" id="EQ962652">
    <property type="protein sequence ID" value="EED22798.1"/>
    <property type="molecule type" value="Genomic_DNA"/>
</dbReference>
<dbReference type="STRING" id="441959.B8LXY3"/>
<dbReference type="CDD" id="cd11058">
    <property type="entry name" value="CYP60B-like"/>
    <property type="match status" value="1"/>
</dbReference>
<dbReference type="GO" id="GO:0020037">
    <property type="term" value="F:heme binding"/>
    <property type="evidence" value="ECO:0007669"/>
    <property type="project" value="InterPro"/>
</dbReference>
<dbReference type="Proteomes" id="UP000001745">
    <property type="component" value="Unassembled WGS sequence"/>
</dbReference>
<keyword evidence="9" id="KW-0812">Transmembrane</keyword>
<sequence>MAVAEWFAVPSLWLLTKSLFIGFIPLYFITVICNALYNVFLHPLRKYPGPTLRAAFQLPDMLSLLRGTAYKDTKALHDKYGSVVRLAPNTLSYNSSQAWKDIYGLKPDRSELDKHPAYYKRSSRNLLVVNQADHTRMRKLIAHAFSDTALLEQSPILTKYFDLLVERLKQQIDGPEKGRLNIAAWFNFTTFDIIGDMTLGEPFGALKTETILHGCGANVFSAIKFLGVIRFAETYLIVGLLLLLLQKSMPSLAKKRAAHLEYTKKMIDARLARETDRNDFMTYILRHNDERGMSYQELVGTCRVFLVAGSETTATLLSGAIFYLLQNPSCMDKLKREVREAFPTANDITMRSVTSSGRLSYMEAVLQESFRCYPPVPSTLPRITGSGGAIIDGKFVPPGTSVGVNQWSAYRSSSNFASPNTFDPGRWLPDAPGKYRGDNKAVLQPFTLGPRQCIGKGLAYFELRSILSRMMWHFEIELDTDSRGWLDNPREFALWDKPPLWVRLRHRTD</sequence>
<keyword evidence="5" id="KW-0560">Oxidoreductase</keyword>
<dbReference type="OMA" id="SWIANIF"/>
<dbReference type="VEuPathDB" id="FungiDB:TSTA_062850"/>
<dbReference type="GeneID" id="8101082"/>
<evidence type="ECO:0000256" key="5">
    <source>
        <dbReference type="ARBA" id="ARBA00023002"/>
    </source>
</evidence>
<dbReference type="InterPro" id="IPR036396">
    <property type="entry name" value="Cyt_P450_sf"/>
</dbReference>
<reference evidence="11" key="1">
    <citation type="journal article" date="2015" name="Genome Announc.">
        <title>Genome sequence of the AIDS-associated pathogen Penicillium marneffei (ATCC18224) and its near taxonomic relative Talaromyces stipitatus (ATCC10500).</title>
        <authorList>
            <person name="Nierman W.C."/>
            <person name="Fedorova-Abrams N.D."/>
            <person name="Andrianopoulos A."/>
        </authorList>
    </citation>
    <scope>NUCLEOTIDE SEQUENCE [LARGE SCALE GENOMIC DNA]</scope>
    <source>
        <strain evidence="11">ATCC 10500 / CBS 375.48 / QM 6759 / NRRL 1006</strain>
    </source>
</reference>
<evidence type="ECO:0000256" key="2">
    <source>
        <dbReference type="ARBA" id="ARBA00010617"/>
    </source>
</evidence>
<proteinExistence type="inferred from homology"/>
<dbReference type="AlphaFoldDB" id="B8LXY3"/>
<keyword evidence="6 8" id="KW-0408">Iron</keyword>
<dbReference type="SUPFAM" id="SSF48264">
    <property type="entry name" value="Cytochrome P450"/>
    <property type="match status" value="1"/>
</dbReference>
<dbReference type="InParanoid" id="B8LXY3"/>
<evidence type="ECO:0000256" key="9">
    <source>
        <dbReference type="SAM" id="Phobius"/>
    </source>
</evidence>
<keyword evidence="7" id="KW-0503">Monooxygenase</keyword>
<name>B8LXY3_TALSN</name>
<dbReference type="PRINTS" id="PR00385">
    <property type="entry name" value="P450"/>
</dbReference>
<keyword evidence="4 8" id="KW-0479">Metal-binding</keyword>
<dbReference type="HOGENOM" id="CLU_001570_14_11_1"/>
<dbReference type="Gene3D" id="1.10.630.10">
    <property type="entry name" value="Cytochrome P450"/>
    <property type="match status" value="1"/>
</dbReference>
<dbReference type="PhylomeDB" id="B8LXY3"/>
<dbReference type="PANTHER" id="PTHR24305">
    <property type="entry name" value="CYTOCHROME P450"/>
    <property type="match status" value="1"/>
</dbReference>
<dbReference type="InterPro" id="IPR002401">
    <property type="entry name" value="Cyt_P450_E_grp-I"/>
</dbReference>
<feature type="binding site" description="axial binding residue" evidence="8">
    <location>
        <position position="453"/>
    </location>
    <ligand>
        <name>heme</name>
        <dbReference type="ChEBI" id="CHEBI:30413"/>
    </ligand>
    <ligandPart>
        <name>Fe</name>
        <dbReference type="ChEBI" id="CHEBI:18248"/>
    </ligandPart>
</feature>
<dbReference type="GO" id="GO:0016705">
    <property type="term" value="F:oxidoreductase activity, acting on paired donors, with incorporation or reduction of molecular oxygen"/>
    <property type="evidence" value="ECO:0007669"/>
    <property type="project" value="InterPro"/>
</dbReference>
<organism evidence="10 11">
    <name type="scientific">Talaromyces stipitatus (strain ATCC 10500 / CBS 375.48 / QM 6759 / NRRL 1006)</name>
    <name type="common">Penicillium stipitatum</name>
    <dbReference type="NCBI Taxonomy" id="441959"/>
    <lineage>
        <taxon>Eukaryota</taxon>
        <taxon>Fungi</taxon>
        <taxon>Dikarya</taxon>
        <taxon>Ascomycota</taxon>
        <taxon>Pezizomycotina</taxon>
        <taxon>Eurotiomycetes</taxon>
        <taxon>Eurotiomycetidae</taxon>
        <taxon>Eurotiales</taxon>
        <taxon>Trichocomaceae</taxon>
        <taxon>Talaromyces</taxon>
        <taxon>Talaromyces sect. Talaromyces</taxon>
    </lineage>
</organism>